<feature type="domain" description="BZIP" evidence="2">
    <location>
        <begin position="70"/>
        <end position="138"/>
    </location>
</feature>
<dbReference type="Gene3D" id="1.20.5.170">
    <property type="match status" value="1"/>
</dbReference>
<dbReference type="InterPro" id="IPR031106">
    <property type="entry name" value="C/EBP"/>
</dbReference>
<dbReference type="InterPro" id="IPR004827">
    <property type="entry name" value="bZIP"/>
</dbReference>
<protein>
    <recommendedName>
        <fullName evidence="2">BZIP domain-containing protein</fullName>
    </recommendedName>
</protein>
<dbReference type="SMART" id="SM00338">
    <property type="entry name" value="BRLZ"/>
    <property type="match status" value="1"/>
</dbReference>
<dbReference type="AlphaFoldDB" id="A0AAD4X6I9"/>
<dbReference type="GO" id="GO:0006351">
    <property type="term" value="P:DNA-templated transcription"/>
    <property type="evidence" value="ECO:0007669"/>
    <property type="project" value="InterPro"/>
</dbReference>
<keyword evidence="4" id="KW-1185">Reference proteome</keyword>
<evidence type="ECO:0000256" key="1">
    <source>
        <dbReference type="SAM" id="MobiDB-lite"/>
    </source>
</evidence>
<dbReference type="EMBL" id="JAJJMB010015535">
    <property type="protein sequence ID" value="KAI3853671.1"/>
    <property type="molecule type" value="Genomic_DNA"/>
</dbReference>
<accession>A0AAD4X6I9</accession>
<gene>
    <name evidence="3" type="ORF">MKW98_025188</name>
</gene>
<comment type="caution">
    <text evidence="3">The sequence shown here is derived from an EMBL/GenBank/DDBJ whole genome shotgun (WGS) entry which is preliminary data.</text>
</comment>
<name>A0AAD4X6I9_9MAGN</name>
<sequence>MEHQLMSSCAMDSCFFNDILDHTHGSNHTNSTSNQTEQRMSELPHSQNYINFGTKNLPAAEKNTTEGTVESDDKKSKKRPYGNRESVRKYRERKKARQASTENELNRTRIVNQQLLKRMQGLVALEQEVARFKCLLVDIRGRIKGELGSFPYKTPTNGIGVIPQNMLPPSTSAGACEVNHCDHQCPGMDNNLGFKESRESEQANVRLKTNFSTSTAAKKRKGKSINRCLNHEVLLYC</sequence>
<dbReference type="GO" id="GO:0000981">
    <property type="term" value="F:DNA-binding transcription factor activity, RNA polymerase II-specific"/>
    <property type="evidence" value="ECO:0007669"/>
    <property type="project" value="TreeGrafter"/>
</dbReference>
<dbReference type="SUPFAM" id="SSF57959">
    <property type="entry name" value="Leucine zipper domain"/>
    <property type="match status" value="1"/>
</dbReference>
<evidence type="ECO:0000313" key="3">
    <source>
        <dbReference type="EMBL" id="KAI3853671.1"/>
    </source>
</evidence>
<dbReference type="PANTHER" id="PTHR23334">
    <property type="entry name" value="CCAAT/ENHANCER BINDING PROTEIN"/>
    <property type="match status" value="1"/>
</dbReference>
<dbReference type="GO" id="GO:0000978">
    <property type="term" value="F:RNA polymerase II cis-regulatory region sequence-specific DNA binding"/>
    <property type="evidence" value="ECO:0007669"/>
    <property type="project" value="TreeGrafter"/>
</dbReference>
<evidence type="ECO:0000259" key="2">
    <source>
        <dbReference type="SMART" id="SM00338"/>
    </source>
</evidence>
<reference evidence="3" key="1">
    <citation type="submission" date="2022-04" db="EMBL/GenBank/DDBJ databases">
        <title>A functionally conserved STORR gene fusion in Papaver species that diverged 16.8 million years ago.</title>
        <authorList>
            <person name="Catania T."/>
        </authorList>
    </citation>
    <scope>NUCLEOTIDE SEQUENCE</scope>
    <source>
        <strain evidence="3">S-188037</strain>
    </source>
</reference>
<dbReference type="PANTHER" id="PTHR23334:SF49">
    <property type="entry name" value="BASIC LEUCINE ZIPPER 23"/>
    <property type="match status" value="1"/>
</dbReference>
<dbReference type="Pfam" id="PF07716">
    <property type="entry name" value="bZIP_2"/>
    <property type="match status" value="1"/>
</dbReference>
<evidence type="ECO:0000313" key="4">
    <source>
        <dbReference type="Proteomes" id="UP001202328"/>
    </source>
</evidence>
<feature type="region of interest" description="Disordered" evidence="1">
    <location>
        <begin position="54"/>
        <end position="105"/>
    </location>
</feature>
<dbReference type="CDD" id="cd14686">
    <property type="entry name" value="bZIP"/>
    <property type="match status" value="1"/>
</dbReference>
<dbReference type="Proteomes" id="UP001202328">
    <property type="component" value="Unassembled WGS sequence"/>
</dbReference>
<organism evidence="3 4">
    <name type="scientific">Papaver atlanticum</name>
    <dbReference type="NCBI Taxonomy" id="357466"/>
    <lineage>
        <taxon>Eukaryota</taxon>
        <taxon>Viridiplantae</taxon>
        <taxon>Streptophyta</taxon>
        <taxon>Embryophyta</taxon>
        <taxon>Tracheophyta</taxon>
        <taxon>Spermatophyta</taxon>
        <taxon>Magnoliopsida</taxon>
        <taxon>Ranunculales</taxon>
        <taxon>Papaveraceae</taxon>
        <taxon>Papaveroideae</taxon>
        <taxon>Papaver</taxon>
    </lineage>
</organism>
<proteinExistence type="predicted"/>
<dbReference type="InterPro" id="IPR046347">
    <property type="entry name" value="bZIP_sf"/>
</dbReference>